<dbReference type="GO" id="GO:0006888">
    <property type="term" value="P:endoplasmic reticulum to Golgi vesicle-mediated transport"/>
    <property type="evidence" value="ECO:0007669"/>
    <property type="project" value="TreeGrafter"/>
</dbReference>
<feature type="domain" description="L-type lectin-like" evidence="10">
    <location>
        <begin position="91"/>
        <end position="315"/>
    </location>
</feature>
<dbReference type="CDD" id="cd06902">
    <property type="entry name" value="lectin_ERGIC-53_ERGL"/>
    <property type="match status" value="1"/>
</dbReference>
<dbReference type="InterPro" id="IPR051136">
    <property type="entry name" value="Intracellular_Lectin-GPT"/>
</dbReference>
<evidence type="ECO:0000313" key="12">
    <source>
        <dbReference type="Proteomes" id="UP000826195"/>
    </source>
</evidence>
<evidence type="ECO:0000256" key="1">
    <source>
        <dbReference type="ARBA" id="ARBA00004151"/>
    </source>
</evidence>
<dbReference type="Proteomes" id="UP000826195">
    <property type="component" value="Unassembled WGS sequence"/>
</dbReference>
<dbReference type="SUPFAM" id="SSF49899">
    <property type="entry name" value="Concanavalin A-like lectins/glucanases"/>
    <property type="match status" value="1"/>
</dbReference>
<dbReference type="GO" id="GO:0005789">
    <property type="term" value="C:endoplasmic reticulum membrane"/>
    <property type="evidence" value="ECO:0007669"/>
    <property type="project" value="TreeGrafter"/>
</dbReference>
<feature type="region of interest" description="Disordered" evidence="8">
    <location>
        <begin position="348"/>
        <end position="370"/>
    </location>
</feature>
<accession>A0AAV7HSM7</accession>
<gene>
    <name evidence="11" type="ORF">KQX54_017600</name>
</gene>
<evidence type="ECO:0000256" key="7">
    <source>
        <dbReference type="ARBA" id="ARBA00023157"/>
    </source>
</evidence>
<dbReference type="PANTHER" id="PTHR12223:SF28">
    <property type="entry name" value="LECTIN, MANNOSE BINDING 1 LIKE"/>
    <property type="match status" value="1"/>
</dbReference>
<dbReference type="InterPro" id="IPR013320">
    <property type="entry name" value="ConA-like_dom_sf"/>
</dbReference>
<dbReference type="GO" id="GO:0005537">
    <property type="term" value="F:D-mannose binding"/>
    <property type="evidence" value="ECO:0007669"/>
    <property type="project" value="TreeGrafter"/>
</dbReference>
<comment type="subcellular location">
    <subcellularLocation>
        <location evidence="1">Endoplasmic reticulum-Golgi intermediate compartment membrane</location>
        <topology evidence="1">Single-pass type I membrane protein</topology>
    </subcellularLocation>
</comment>
<proteinExistence type="predicted"/>
<evidence type="ECO:0000256" key="2">
    <source>
        <dbReference type="ARBA" id="ARBA00022692"/>
    </source>
</evidence>
<keyword evidence="2 9" id="KW-0812">Transmembrane</keyword>
<evidence type="ECO:0000256" key="5">
    <source>
        <dbReference type="ARBA" id="ARBA00022989"/>
    </source>
</evidence>
<dbReference type="GO" id="GO:0033116">
    <property type="term" value="C:endoplasmic reticulum-Golgi intermediate compartment membrane"/>
    <property type="evidence" value="ECO:0007669"/>
    <property type="project" value="UniProtKB-SubCell"/>
</dbReference>
<reference evidence="11 12" key="1">
    <citation type="journal article" date="2021" name="J. Hered.">
        <title>A chromosome-level genome assembly of the parasitoid wasp, Cotesia glomerata (Hymenoptera: Braconidae).</title>
        <authorList>
            <person name="Pinto B.J."/>
            <person name="Weis J.J."/>
            <person name="Gamble T."/>
            <person name="Ode P.J."/>
            <person name="Paul R."/>
            <person name="Zaspel J.M."/>
        </authorList>
    </citation>
    <scope>NUCLEOTIDE SEQUENCE [LARGE SCALE GENOMIC DNA]</scope>
    <source>
        <strain evidence="11">CgM1</strain>
    </source>
</reference>
<keyword evidence="5 9" id="KW-1133">Transmembrane helix</keyword>
<keyword evidence="3" id="KW-0732">Signal</keyword>
<comment type="caution">
    <text evidence="11">The sequence shown here is derived from an EMBL/GenBank/DDBJ whole genome shotgun (WGS) entry which is preliminary data.</text>
</comment>
<feature type="transmembrane region" description="Helical" evidence="9">
    <location>
        <begin position="537"/>
        <end position="556"/>
    </location>
</feature>
<keyword evidence="12" id="KW-1185">Reference proteome</keyword>
<dbReference type="PROSITE" id="PS51328">
    <property type="entry name" value="L_LECTIN_LIKE"/>
    <property type="match status" value="1"/>
</dbReference>
<keyword evidence="6 9" id="KW-0472">Membrane</keyword>
<dbReference type="Pfam" id="PF03388">
    <property type="entry name" value="Lectin_leg-like"/>
    <property type="match status" value="1"/>
</dbReference>
<evidence type="ECO:0000256" key="9">
    <source>
        <dbReference type="SAM" id="Phobius"/>
    </source>
</evidence>
<keyword evidence="7" id="KW-1015">Disulfide bond</keyword>
<feature type="compositionally biased region" description="Basic and acidic residues" evidence="8">
    <location>
        <begin position="348"/>
        <end position="367"/>
    </location>
</feature>
<dbReference type="PANTHER" id="PTHR12223">
    <property type="entry name" value="VESICULAR MANNOSE-BINDING LECTIN"/>
    <property type="match status" value="1"/>
</dbReference>
<dbReference type="AlphaFoldDB" id="A0AAV7HSM7"/>
<dbReference type="GO" id="GO:0000139">
    <property type="term" value="C:Golgi membrane"/>
    <property type="evidence" value="ECO:0007669"/>
    <property type="project" value="TreeGrafter"/>
</dbReference>
<dbReference type="Gene3D" id="2.60.120.200">
    <property type="match status" value="1"/>
</dbReference>
<evidence type="ECO:0000256" key="4">
    <source>
        <dbReference type="ARBA" id="ARBA00022734"/>
    </source>
</evidence>
<dbReference type="GO" id="GO:0030134">
    <property type="term" value="C:COPII-coated ER to Golgi transport vesicle"/>
    <property type="evidence" value="ECO:0007669"/>
    <property type="project" value="TreeGrafter"/>
</dbReference>
<sequence>MTENYNFQTSINSGLFYPNGALRSQEHVEMTKLKKARRVFSGCSNFPDKMALQRGVKTRQNQGTNGSAGNIKETNRKGTCYAGGDFFDVHKKFEYKYSFKPPYLAQKDGSVPFWNYGGNVIASSEKVRLAPSLRSQKGAIWTKQPVDFDWWEVDLKFNINGRGRIGADGLAFWYTTQPGSFDGPVFGSSDMWNGLGIFFDSFDNDNKHNNPYIMAIVNDGNKVFDHANDGTTQMSAGCLRDFRNKLFPTQARIEYYQNTLTLLFHNGMTSSPDEFELCFRVENIFLPKGAYFGVSAATGGLADDHDVMHFLTTSLHPPGQIQLDQTRTVSNEDQAKISQEYQDYQKKLDQQKEDYRKEHPDERREKEEFDDWFESDSQRELRQIFTGQSQMFEILRELHKKLDETIGKQERTLSLISQLQVGGVQTGGGGQPVQLIDTIRRQEVDAVLSNQNIILNTAREIKSFVGEVNSKAESILTNQARGPTAQVQPIGYDYQSLISEMRDGLNQVKRDIAQTYNKLTAAPPATSCPTGNCLTTTMFIVFVVIQLFILLGYSMYRDSKEAQAKKFY</sequence>
<dbReference type="FunFam" id="2.60.120.200:FF:000028">
    <property type="entry name" value="Blast:Protein ERGIC-53"/>
    <property type="match status" value="1"/>
</dbReference>
<evidence type="ECO:0000256" key="8">
    <source>
        <dbReference type="SAM" id="MobiDB-lite"/>
    </source>
</evidence>
<protein>
    <recommendedName>
        <fullName evidence="10">L-type lectin-like domain-containing protein</fullName>
    </recommendedName>
</protein>
<dbReference type="InterPro" id="IPR005052">
    <property type="entry name" value="Lectin_leg"/>
</dbReference>
<evidence type="ECO:0000259" key="10">
    <source>
        <dbReference type="PROSITE" id="PS51328"/>
    </source>
</evidence>
<organism evidence="11 12">
    <name type="scientific">Cotesia glomerata</name>
    <name type="common">Lepidopteran parasitic wasp</name>
    <name type="synonym">Apanteles glomeratus</name>
    <dbReference type="NCBI Taxonomy" id="32391"/>
    <lineage>
        <taxon>Eukaryota</taxon>
        <taxon>Metazoa</taxon>
        <taxon>Ecdysozoa</taxon>
        <taxon>Arthropoda</taxon>
        <taxon>Hexapoda</taxon>
        <taxon>Insecta</taxon>
        <taxon>Pterygota</taxon>
        <taxon>Neoptera</taxon>
        <taxon>Endopterygota</taxon>
        <taxon>Hymenoptera</taxon>
        <taxon>Apocrita</taxon>
        <taxon>Ichneumonoidea</taxon>
        <taxon>Braconidae</taxon>
        <taxon>Microgastrinae</taxon>
        <taxon>Cotesia</taxon>
    </lineage>
</organism>
<keyword evidence="4" id="KW-0430">Lectin</keyword>
<evidence type="ECO:0000313" key="11">
    <source>
        <dbReference type="EMBL" id="KAH0547213.1"/>
    </source>
</evidence>
<name>A0AAV7HSM7_COTGL</name>
<dbReference type="EMBL" id="JAHXZJ010002237">
    <property type="protein sequence ID" value="KAH0547213.1"/>
    <property type="molecule type" value="Genomic_DNA"/>
</dbReference>
<evidence type="ECO:0000256" key="6">
    <source>
        <dbReference type="ARBA" id="ARBA00023136"/>
    </source>
</evidence>
<evidence type="ECO:0000256" key="3">
    <source>
        <dbReference type="ARBA" id="ARBA00022729"/>
    </source>
</evidence>